<dbReference type="SUPFAM" id="SSF55874">
    <property type="entry name" value="ATPase domain of HSP90 chaperone/DNA topoisomerase II/histidine kinase"/>
    <property type="match status" value="1"/>
</dbReference>
<feature type="transmembrane region" description="Helical" evidence="9">
    <location>
        <begin position="112"/>
        <end position="134"/>
    </location>
</feature>
<organism evidence="11 12">
    <name type="scientific">Pontibacillus chungwhensis</name>
    <dbReference type="NCBI Taxonomy" id="265426"/>
    <lineage>
        <taxon>Bacteria</taxon>
        <taxon>Bacillati</taxon>
        <taxon>Bacillota</taxon>
        <taxon>Bacilli</taxon>
        <taxon>Bacillales</taxon>
        <taxon>Bacillaceae</taxon>
        <taxon>Pontibacillus</taxon>
    </lineage>
</organism>
<dbReference type="Proteomes" id="UP001236652">
    <property type="component" value="Chromosome"/>
</dbReference>
<dbReference type="EC" id="2.7.13.3" evidence="2"/>
<accession>A0ABY8V3L3</accession>
<evidence type="ECO:0000256" key="6">
    <source>
        <dbReference type="ARBA" id="ARBA00022777"/>
    </source>
</evidence>
<dbReference type="InterPro" id="IPR036890">
    <property type="entry name" value="HATPase_C_sf"/>
</dbReference>
<dbReference type="Pfam" id="PF02518">
    <property type="entry name" value="HATPase_c"/>
    <property type="match status" value="1"/>
</dbReference>
<evidence type="ECO:0000259" key="10">
    <source>
        <dbReference type="PROSITE" id="PS50109"/>
    </source>
</evidence>
<dbReference type="InterPro" id="IPR004358">
    <property type="entry name" value="Sig_transdc_His_kin-like_C"/>
</dbReference>
<protein>
    <recommendedName>
        <fullName evidence="2">histidine kinase</fullName>
        <ecNumber evidence="2">2.7.13.3</ecNumber>
    </recommendedName>
</protein>
<dbReference type="PANTHER" id="PTHR43547:SF10">
    <property type="entry name" value="SENSOR HISTIDINE KINASE DCUS"/>
    <property type="match status" value="1"/>
</dbReference>
<evidence type="ECO:0000256" key="2">
    <source>
        <dbReference type="ARBA" id="ARBA00012438"/>
    </source>
</evidence>
<reference evidence="11 12" key="1">
    <citation type="submission" date="2023-05" db="EMBL/GenBank/DDBJ databases">
        <title>Comparative genomics reveals the evidence of polycyclic aromatic hydrocarbons degradation in moderately halophilic genus Pontibacillus.</title>
        <authorList>
            <person name="Yang H."/>
            <person name="Qian Z."/>
        </authorList>
    </citation>
    <scope>NUCLEOTIDE SEQUENCE [LARGE SCALE GENOMIC DNA]</scope>
    <source>
        <strain evidence="12">HN14</strain>
    </source>
</reference>
<evidence type="ECO:0000256" key="8">
    <source>
        <dbReference type="ARBA" id="ARBA00023012"/>
    </source>
</evidence>
<dbReference type="PANTHER" id="PTHR43547">
    <property type="entry name" value="TWO-COMPONENT HISTIDINE KINASE"/>
    <property type="match status" value="1"/>
</dbReference>
<dbReference type="PRINTS" id="PR00344">
    <property type="entry name" value="BCTRLSENSOR"/>
</dbReference>
<evidence type="ECO:0000256" key="4">
    <source>
        <dbReference type="ARBA" id="ARBA00022679"/>
    </source>
</evidence>
<name>A0ABY8V3L3_9BACI</name>
<evidence type="ECO:0000256" key="7">
    <source>
        <dbReference type="ARBA" id="ARBA00022840"/>
    </source>
</evidence>
<sequence length="421" mass="47406">MNKKKVGFLLLVMVMVPLAGELKFYPVEGNFRVSFGTPLFFFFLLWRRSLHQYTLILSVALCVVLFRVGLGVASGEVGVSEAFMLHFPVFFYYLTYGGLFQLLNVPRYYTKPLVVGGCGVLLEVMASMAEMVIRSGVADQAVGFDLWLLLEVAVVRSFFVLGFFNILLYRQAKIEEEQHKQQSEHMMMVVSGLYAEAVQLSKSMKDAEMVTKESYDLYRNIQELPVTERSSAVLGIASRVHEIKKGNQRIYAGLSQVISREGEATYLHVERIGKIVKQANEQYAAYLGKQIDIRLVYEGNHPPYPTYALLSVLNNLISNAVEAIEDKGRIDLEVRERNGQVECKVTDNGRGVPEKMREMIFKHGYTSKFDSSGEASTGIGLSYVQEVVEGMSGSINLVDEEEKKTTFFVRIPQAKLVEMGQ</sequence>
<dbReference type="GO" id="GO:0016301">
    <property type="term" value="F:kinase activity"/>
    <property type="evidence" value="ECO:0007669"/>
    <property type="project" value="UniProtKB-KW"/>
</dbReference>
<keyword evidence="9" id="KW-1133">Transmembrane helix</keyword>
<dbReference type="PROSITE" id="PS50109">
    <property type="entry name" value="HIS_KIN"/>
    <property type="match status" value="1"/>
</dbReference>
<feature type="transmembrane region" description="Helical" evidence="9">
    <location>
        <begin position="146"/>
        <end position="169"/>
    </location>
</feature>
<evidence type="ECO:0000256" key="5">
    <source>
        <dbReference type="ARBA" id="ARBA00022741"/>
    </source>
</evidence>
<feature type="domain" description="Histidine kinase" evidence="10">
    <location>
        <begin position="309"/>
        <end position="415"/>
    </location>
</feature>
<gene>
    <name evidence="11" type="ORF">QNI29_01865</name>
</gene>
<dbReference type="EMBL" id="CP126446">
    <property type="protein sequence ID" value="WIF98441.1"/>
    <property type="molecule type" value="Genomic_DNA"/>
</dbReference>
<feature type="transmembrane region" description="Helical" evidence="9">
    <location>
        <begin position="53"/>
        <end position="73"/>
    </location>
</feature>
<evidence type="ECO:0000313" key="11">
    <source>
        <dbReference type="EMBL" id="WIF98441.1"/>
    </source>
</evidence>
<keyword evidence="9" id="KW-0472">Membrane</keyword>
<evidence type="ECO:0000256" key="3">
    <source>
        <dbReference type="ARBA" id="ARBA00022553"/>
    </source>
</evidence>
<keyword evidence="7" id="KW-0067">ATP-binding</keyword>
<keyword evidence="4" id="KW-0808">Transferase</keyword>
<feature type="transmembrane region" description="Helical" evidence="9">
    <location>
        <begin position="85"/>
        <end position="105"/>
    </location>
</feature>
<evidence type="ECO:0000313" key="12">
    <source>
        <dbReference type="Proteomes" id="UP001236652"/>
    </source>
</evidence>
<feature type="transmembrane region" description="Helical" evidence="9">
    <location>
        <begin position="29"/>
        <end position="46"/>
    </location>
</feature>
<keyword evidence="12" id="KW-1185">Reference proteome</keyword>
<dbReference type="InterPro" id="IPR005467">
    <property type="entry name" value="His_kinase_dom"/>
</dbReference>
<keyword evidence="3" id="KW-0597">Phosphoprotein</keyword>
<evidence type="ECO:0000256" key="9">
    <source>
        <dbReference type="SAM" id="Phobius"/>
    </source>
</evidence>
<keyword evidence="8" id="KW-0902">Two-component regulatory system</keyword>
<keyword evidence="5" id="KW-0547">Nucleotide-binding</keyword>
<keyword evidence="9" id="KW-0812">Transmembrane</keyword>
<comment type="catalytic activity">
    <reaction evidence="1">
        <text>ATP + protein L-histidine = ADP + protein N-phospho-L-histidine.</text>
        <dbReference type="EC" id="2.7.13.3"/>
    </reaction>
</comment>
<dbReference type="RefSeq" id="WP_231419782.1">
    <property type="nucleotide sequence ID" value="NZ_CP126446.1"/>
</dbReference>
<dbReference type="CDD" id="cd00075">
    <property type="entry name" value="HATPase"/>
    <property type="match status" value="1"/>
</dbReference>
<dbReference type="SMART" id="SM00387">
    <property type="entry name" value="HATPase_c"/>
    <property type="match status" value="1"/>
</dbReference>
<evidence type="ECO:0000256" key="1">
    <source>
        <dbReference type="ARBA" id="ARBA00000085"/>
    </source>
</evidence>
<keyword evidence="6 11" id="KW-0418">Kinase</keyword>
<dbReference type="InterPro" id="IPR003594">
    <property type="entry name" value="HATPase_dom"/>
</dbReference>
<proteinExistence type="predicted"/>
<dbReference type="Gene3D" id="3.30.565.10">
    <property type="entry name" value="Histidine kinase-like ATPase, C-terminal domain"/>
    <property type="match status" value="1"/>
</dbReference>